<dbReference type="GO" id="GO:0016829">
    <property type="term" value="F:lyase activity"/>
    <property type="evidence" value="ECO:0007669"/>
    <property type="project" value="UniProtKB-KW"/>
</dbReference>
<name>A0ABQ5ZS01_9HYPH</name>
<dbReference type="RefSeq" id="WP_244767707.1">
    <property type="nucleotide sequence ID" value="NZ_BSOP01000042.1"/>
</dbReference>
<dbReference type="Proteomes" id="UP001156702">
    <property type="component" value="Unassembled WGS sequence"/>
</dbReference>
<keyword evidence="7" id="KW-1185">Reference proteome</keyword>
<dbReference type="PANTHER" id="PTHR32308">
    <property type="entry name" value="LYASE BETA SUBUNIT, PUTATIVE (AFU_ORTHOLOGUE AFUA_4G13030)-RELATED"/>
    <property type="match status" value="1"/>
</dbReference>
<keyword evidence="4" id="KW-0460">Magnesium</keyword>
<keyword evidence="6" id="KW-0456">Lyase</keyword>
<dbReference type="InterPro" id="IPR011206">
    <property type="entry name" value="Citrate_lyase_beta/mcl1/mcl2"/>
</dbReference>
<sequence length="306" mass="32487">MTTLNAPAPSRLGSVLRSLLFVPAINDRYIDKAHIRGADGIVLDLEDSIADSEKAAARRKAPAGLERLAANGVRNLLVRINSSPRLTVHDLEAVVVPALAGVILPKCRSADHVRAISEIMLSLELERGFAPGSIALGVRVETADAFFHMHEIAAADPRVAFFGLGGEDFSLAIGVEPSVDTLLYPKQQAVIAARAAGVSPIGLISSGADFTNLDAIRDVVRQSRRFGFQGASCIHPAIVPILNEEFSPSPADVERAERLVQAFRDGIEAGTASVSFEGKMVDYPVAFRAERLLADHAAIAALAKTA</sequence>
<dbReference type="EMBL" id="BSOP01000042">
    <property type="protein sequence ID" value="GLR53643.1"/>
    <property type="molecule type" value="Genomic_DNA"/>
</dbReference>
<evidence type="ECO:0000256" key="3">
    <source>
        <dbReference type="ARBA" id="ARBA00022723"/>
    </source>
</evidence>
<dbReference type="PIRSF" id="PIRSF015582">
    <property type="entry name" value="Cit_lyase_B"/>
    <property type="match status" value="1"/>
</dbReference>
<keyword evidence="3" id="KW-0479">Metal-binding</keyword>
<comment type="caution">
    <text evidence="6">The sequence shown here is derived from an EMBL/GenBank/DDBJ whole genome shotgun (WGS) entry which is preliminary data.</text>
</comment>
<dbReference type="InterPro" id="IPR015813">
    <property type="entry name" value="Pyrv/PenolPyrv_kinase-like_dom"/>
</dbReference>
<protein>
    <submittedName>
        <fullName evidence="6">CoA ester lyase</fullName>
    </submittedName>
</protein>
<evidence type="ECO:0000256" key="2">
    <source>
        <dbReference type="ARBA" id="ARBA00005568"/>
    </source>
</evidence>
<dbReference type="InterPro" id="IPR040442">
    <property type="entry name" value="Pyrv_kinase-like_dom_sf"/>
</dbReference>
<gene>
    <name evidence="6" type="ORF">GCM10007923_48590</name>
</gene>
<dbReference type="SUPFAM" id="SSF51621">
    <property type="entry name" value="Phosphoenolpyruvate/pyruvate domain"/>
    <property type="match status" value="1"/>
</dbReference>
<evidence type="ECO:0000313" key="6">
    <source>
        <dbReference type="EMBL" id="GLR53643.1"/>
    </source>
</evidence>
<organism evidence="6 7">
    <name type="scientific">Shinella yambaruensis</name>
    <dbReference type="NCBI Taxonomy" id="415996"/>
    <lineage>
        <taxon>Bacteria</taxon>
        <taxon>Pseudomonadati</taxon>
        <taxon>Pseudomonadota</taxon>
        <taxon>Alphaproteobacteria</taxon>
        <taxon>Hyphomicrobiales</taxon>
        <taxon>Rhizobiaceae</taxon>
        <taxon>Shinella</taxon>
    </lineage>
</organism>
<dbReference type="Pfam" id="PF03328">
    <property type="entry name" value="HpcH_HpaI"/>
    <property type="match status" value="1"/>
</dbReference>
<evidence type="ECO:0000256" key="4">
    <source>
        <dbReference type="ARBA" id="ARBA00022842"/>
    </source>
</evidence>
<comment type="cofactor">
    <cofactor evidence="1">
        <name>Mg(2+)</name>
        <dbReference type="ChEBI" id="CHEBI:18420"/>
    </cofactor>
</comment>
<accession>A0ABQ5ZS01</accession>
<feature type="domain" description="HpcH/HpaI aldolase/citrate lyase" evidence="5">
    <location>
        <begin position="17"/>
        <end position="236"/>
    </location>
</feature>
<proteinExistence type="inferred from homology"/>
<evidence type="ECO:0000256" key="1">
    <source>
        <dbReference type="ARBA" id="ARBA00001946"/>
    </source>
</evidence>
<evidence type="ECO:0000313" key="7">
    <source>
        <dbReference type="Proteomes" id="UP001156702"/>
    </source>
</evidence>
<dbReference type="InterPro" id="IPR005000">
    <property type="entry name" value="Aldolase/citrate-lyase_domain"/>
</dbReference>
<evidence type="ECO:0000259" key="5">
    <source>
        <dbReference type="Pfam" id="PF03328"/>
    </source>
</evidence>
<dbReference type="PANTHER" id="PTHR32308:SF0">
    <property type="entry name" value="HPCH_HPAI ALDOLASE_CITRATE LYASE DOMAIN-CONTAINING PROTEIN"/>
    <property type="match status" value="1"/>
</dbReference>
<comment type="similarity">
    <text evidence="2">Belongs to the HpcH/HpaI aldolase family.</text>
</comment>
<reference evidence="7" key="1">
    <citation type="journal article" date="2019" name="Int. J. Syst. Evol. Microbiol.">
        <title>The Global Catalogue of Microorganisms (GCM) 10K type strain sequencing project: providing services to taxonomists for standard genome sequencing and annotation.</title>
        <authorList>
            <consortium name="The Broad Institute Genomics Platform"/>
            <consortium name="The Broad Institute Genome Sequencing Center for Infectious Disease"/>
            <person name="Wu L."/>
            <person name="Ma J."/>
        </authorList>
    </citation>
    <scope>NUCLEOTIDE SEQUENCE [LARGE SCALE GENOMIC DNA]</scope>
    <source>
        <strain evidence="7">NBRC 102122</strain>
    </source>
</reference>
<dbReference type="Gene3D" id="3.20.20.60">
    <property type="entry name" value="Phosphoenolpyruvate-binding domains"/>
    <property type="match status" value="1"/>
</dbReference>